<accession>A0A6M3K1A2</accession>
<protein>
    <submittedName>
        <fullName evidence="1">Uncharacterized protein</fullName>
    </submittedName>
</protein>
<dbReference type="EMBL" id="MT142993">
    <property type="protein sequence ID" value="QJA91523.1"/>
    <property type="molecule type" value="Genomic_DNA"/>
</dbReference>
<evidence type="ECO:0000313" key="2">
    <source>
        <dbReference type="EMBL" id="QJA91523.1"/>
    </source>
</evidence>
<dbReference type="EMBL" id="MT142104">
    <property type="protein sequence ID" value="QJA74535.1"/>
    <property type="molecule type" value="Genomic_DNA"/>
</dbReference>
<gene>
    <name evidence="1" type="ORF">MM415A01973_0010</name>
    <name evidence="2" type="ORF">MM415B03344_0011</name>
</gene>
<reference evidence="1" key="1">
    <citation type="submission" date="2020-03" db="EMBL/GenBank/DDBJ databases">
        <title>The deep terrestrial virosphere.</title>
        <authorList>
            <person name="Holmfeldt K."/>
            <person name="Nilsson E."/>
            <person name="Simone D."/>
            <person name="Lopez-Fernandez M."/>
            <person name="Wu X."/>
            <person name="de Brujin I."/>
            <person name="Lundin D."/>
            <person name="Andersson A."/>
            <person name="Bertilsson S."/>
            <person name="Dopson M."/>
        </authorList>
    </citation>
    <scope>NUCLEOTIDE SEQUENCE</scope>
    <source>
        <strain evidence="1">MM415A01973</strain>
        <strain evidence="2">MM415B03344</strain>
    </source>
</reference>
<sequence>MKTVKTKYIDDIAREDYLRLTQKFLDEIEVEFDDPTLQEIVDILNAKWMIYAICN</sequence>
<name>A0A6M3K1A2_9ZZZZ</name>
<proteinExistence type="predicted"/>
<organism evidence="1">
    <name type="scientific">viral metagenome</name>
    <dbReference type="NCBI Taxonomy" id="1070528"/>
    <lineage>
        <taxon>unclassified sequences</taxon>
        <taxon>metagenomes</taxon>
        <taxon>organismal metagenomes</taxon>
    </lineage>
</organism>
<dbReference type="AlphaFoldDB" id="A0A6M3K1A2"/>
<evidence type="ECO:0000313" key="1">
    <source>
        <dbReference type="EMBL" id="QJA74535.1"/>
    </source>
</evidence>